<dbReference type="SUPFAM" id="SSF56112">
    <property type="entry name" value="Protein kinase-like (PK-like)"/>
    <property type="match status" value="1"/>
</dbReference>
<keyword evidence="2" id="KW-1185">Reference proteome</keyword>
<protein>
    <submittedName>
        <fullName evidence="1">Uncharacterized protein</fullName>
    </submittedName>
</protein>
<accession>A0ABQ6N826</accession>
<proteinExistence type="predicted"/>
<dbReference type="Proteomes" id="UP001165060">
    <property type="component" value="Unassembled WGS sequence"/>
</dbReference>
<organism evidence="1 2">
    <name type="scientific">Tetraparma gracilis</name>
    <dbReference type="NCBI Taxonomy" id="2962635"/>
    <lineage>
        <taxon>Eukaryota</taxon>
        <taxon>Sar</taxon>
        <taxon>Stramenopiles</taxon>
        <taxon>Ochrophyta</taxon>
        <taxon>Bolidophyceae</taxon>
        <taxon>Parmales</taxon>
        <taxon>Triparmaceae</taxon>
        <taxon>Tetraparma</taxon>
    </lineage>
</organism>
<reference evidence="1 2" key="1">
    <citation type="journal article" date="2023" name="Commun. Biol.">
        <title>Genome analysis of Parmales, the sister group of diatoms, reveals the evolutionary specialization of diatoms from phago-mixotrophs to photoautotrophs.</title>
        <authorList>
            <person name="Ban H."/>
            <person name="Sato S."/>
            <person name="Yoshikawa S."/>
            <person name="Yamada K."/>
            <person name="Nakamura Y."/>
            <person name="Ichinomiya M."/>
            <person name="Sato N."/>
            <person name="Blanc-Mathieu R."/>
            <person name="Endo H."/>
            <person name="Kuwata A."/>
            <person name="Ogata H."/>
        </authorList>
    </citation>
    <scope>NUCLEOTIDE SEQUENCE [LARGE SCALE GENOMIC DNA]</scope>
</reference>
<feature type="non-terminal residue" evidence="1">
    <location>
        <position position="1"/>
    </location>
</feature>
<comment type="caution">
    <text evidence="1">The sequence shown here is derived from an EMBL/GenBank/DDBJ whole genome shotgun (WGS) entry which is preliminary data.</text>
</comment>
<evidence type="ECO:0000313" key="1">
    <source>
        <dbReference type="EMBL" id="GMI42784.1"/>
    </source>
</evidence>
<dbReference type="Gene3D" id="1.10.510.10">
    <property type="entry name" value="Transferase(Phosphotransferase) domain 1"/>
    <property type="match status" value="1"/>
</dbReference>
<gene>
    <name evidence="1" type="ORF">TeGR_g13016</name>
</gene>
<feature type="non-terminal residue" evidence="1">
    <location>
        <position position="105"/>
    </location>
</feature>
<name>A0ABQ6N826_9STRA</name>
<sequence length="105" mass="12132">YSLPSHLSQLARNLIPRMLEVDPMKRITIPEIRQHPWFQHKLPPYLRHAPEIVEKQERMVDAEVIEEVLRLPFKGMTREIVDAAAASSDKEVQGLSKLGRDLRVA</sequence>
<evidence type="ECO:0000313" key="2">
    <source>
        <dbReference type="Proteomes" id="UP001165060"/>
    </source>
</evidence>
<dbReference type="EMBL" id="BRYB01002309">
    <property type="protein sequence ID" value="GMI42784.1"/>
    <property type="molecule type" value="Genomic_DNA"/>
</dbReference>
<dbReference type="InterPro" id="IPR011009">
    <property type="entry name" value="Kinase-like_dom_sf"/>
</dbReference>